<dbReference type="Proteomes" id="UP000256964">
    <property type="component" value="Unassembled WGS sequence"/>
</dbReference>
<proteinExistence type="predicted"/>
<feature type="signal peptide" evidence="1">
    <location>
        <begin position="1"/>
        <end position="26"/>
    </location>
</feature>
<evidence type="ECO:0000313" key="2">
    <source>
        <dbReference type="EMBL" id="RDX48706.1"/>
    </source>
</evidence>
<evidence type="ECO:0000313" key="3">
    <source>
        <dbReference type="Proteomes" id="UP000256964"/>
    </source>
</evidence>
<name>A0A371D848_9APHY</name>
<evidence type="ECO:0008006" key="4">
    <source>
        <dbReference type="Google" id="ProtNLM"/>
    </source>
</evidence>
<organism evidence="2 3">
    <name type="scientific">Lentinus brumalis</name>
    <dbReference type="NCBI Taxonomy" id="2498619"/>
    <lineage>
        <taxon>Eukaryota</taxon>
        <taxon>Fungi</taxon>
        <taxon>Dikarya</taxon>
        <taxon>Basidiomycota</taxon>
        <taxon>Agaricomycotina</taxon>
        <taxon>Agaricomycetes</taxon>
        <taxon>Polyporales</taxon>
        <taxon>Polyporaceae</taxon>
        <taxon>Lentinus</taxon>
    </lineage>
</organism>
<keyword evidence="1" id="KW-0732">Signal</keyword>
<dbReference type="EMBL" id="KZ857410">
    <property type="protein sequence ID" value="RDX48706.1"/>
    <property type="molecule type" value="Genomic_DNA"/>
</dbReference>
<gene>
    <name evidence="2" type="ORF">OH76DRAFT_650809</name>
</gene>
<feature type="chain" id="PRO_5016604362" description="Secreted protein" evidence="1">
    <location>
        <begin position="27"/>
        <end position="99"/>
    </location>
</feature>
<accession>A0A371D848</accession>
<protein>
    <recommendedName>
        <fullName evidence="4">Secreted protein</fullName>
    </recommendedName>
</protein>
<keyword evidence="3" id="KW-1185">Reference proteome</keyword>
<sequence length="99" mass="10724">MVLRGRSGGFCPLGLVCFALGGTTDAVQVANRRLPVTIGFSLAAPMTIIPSHARRRGLARAAILCSLRALRLFSNGSPLYSNYGLKVPRYAEKRQSWTC</sequence>
<reference evidence="2 3" key="1">
    <citation type="journal article" date="2018" name="Biotechnol. Biofuels">
        <title>Integrative visual omics of the white-rot fungus Polyporus brumalis exposes the biotechnological potential of its oxidative enzymes for delignifying raw plant biomass.</title>
        <authorList>
            <person name="Miyauchi S."/>
            <person name="Rancon A."/>
            <person name="Drula E."/>
            <person name="Hage H."/>
            <person name="Chaduli D."/>
            <person name="Favel A."/>
            <person name="Grisel S."/>
            <person name="Henrissat B."/>
            <person name="Herpoel-Gimbert I."/>
            <person name="Ruiz-Duenas F.J."/>
            <person name="Chevret D."/>
            <person name="Hainaut M."/>
            <person name="Lin J."/>
            <person name="Wang M."/>
            <person name="Pangilinan J."/>
            <person name="Lipzen A."/>
            <person name="Lesage-Meessen L."/>
            <person name="Navarro D."/>
            <person name="Riley R."/>
            <person name="Grigoriev I.V."/>
            <person name="Zhou S."/>
            <person name="Raouche S."/>
            <person name="Rosso M.N."/>
        </authorList>
    </citation>
    <scope>NUCLEOTIDE SEQUENCE [LARGE SCALE GENOMIC DNA]</scope>
    <source>
        <strain evidence="2 3">BRFM 1820</strain>
    </source>
</reference>
<dbReference type="AlphaFoldDB" id="A0A371D848"/>
<evidence type="ECO:0000256" key="1">
    <source>
        <dbReference type="SAM" id="SignalP"/>
    </source>
</evidence>